<dbReference type="Proteomes" id="UP000246005">
    <property type="component" value="Unassembled WGS sequence"/>
</dbReference>
<dbReference type="SUPFAM" id="SSF55729">
    <property type="entry name" value="Acyl-CoA N-acyltransferases (Nat)"/>
    <property type="match status" value="2"/>
</dbReference>
<feature type="domain" description="N-acetyltransferase" evidence="3">
    <location>
        <begin position="195"/>
        <end position="340"/>
    </location>
</feature>
<feature type="domain" description="N-acetyltransferase" evidence="3">
    <location>
        <begin position="10"/>
        <end position="168"/>
    </location>
</feature>
<keyword evidence="2" id="KW-0012">Acyltransferase</keyword>
<name>A0A316HK65_9PSEU</name>
<sequence>MTGSINVAPFELDQASRLDLEACYELWMAARAMDRPEDDVAYSYDDWLAAARQPAAGLGARGLWLARRDDEVVAMVVVFFLEAENSDVALTEITVAPNARRQGVGTAVLRAVLQQFEARGRGVVEGWDLTAAGPAHRWAESVGLREVKTTVAQWLRFADADLAAWEVPVPAGYRLRSWVGAAPEELVASYTRALSALRDAPSEESAVHYPEWTVDRMRSAEEEARDRGVERRVVVAVSEETGEVAAVTRLDLYSSVPTCGYQLDTVVVPSQRGNGLGLCVKAALIRLLRAERPEVDRVYTTANADNEHIIAINHRIGFRIERTTVAVKADTARLRAVLGS</sequence>
<dbReference type="InterPro" id="IPR000182">
    <property type="entry name" value="GNAT_dom"/>
</dbReference>
<accession>A0A316HK65</accession>
<dbReference type="InterPro" id="IPR016181">
    <property type="entry name" value="Acyl_CoA_acyltransferase"/>
</dbReference>
<dbReference type="GO" id="GO:0016747">
    <property type="term" value="F:acyltransferase activity, transferring groups other than amino-acyl groups"/>
    <property type="evidence" value="ECO:0007669"/>
    <property type="project" value="InterPro"/>
</dbReference>
<dbReference type="RefSeq" id="WP_109642303.1">
    <property type="nucleotide sequence ID" value="NZ_QGHB01000023.1"/>
</dbReference>
<dbReference type="PROSITE" id="PS51186">
    <property type="entry name" value="GNAT"/>
    <property type="match status" value="2"/>
</dbReference>
<dbReference type="CDD" id="cd04301">
    <property type="entry name" value="NAT_SF"/>
    <property type="match status" value="1"/>
</dbReference>
<dbReference type="Gene3D" id="3.40.630.30">
    <property type="match status" value="1"/>
</dbReference>
<evidence type="ECO:0000256" key="2">
    <source>
        <dbReference type="ARBA" id="ARBA00023315"/>
    </source>
</evidence>
<evidence type="ECO:0000256" key="1">
    <source>
        <dbReference type="ARBA" id="ARBA00022679"/>
    </source>
</evidence>
<gene>
    <name evidence="4" type="ORF">C8D88_12341</name>
</gene>
<evidence type="ECO:0000313" key="5">
    <source>
        <dbReference type="Proteomes" id="UP000246005"/>
    </source>
</evidence>
<keyword evidence="1 4" id="KW-0808">Transferase</keyword>
<organism evidence="4 5">
    <name type="scientific">Lentzea atacamensis</name>
    <dbReference type="NCBI Taxonomy" id="531938"/>
    <lineage>
        <taxon>Bacteria</taxon>
        <taxon>Bacillati</taxon>
        <taxon>Actinomycetota</taxon>
        <taxon>Actinomycetes</taxon>
        <taxon>Pseudonocardiales</taxon>
        <taxon>Pseudonocardiaceae</taxon>
        <taxon>Lentzea</taxon>
    </lineage>
</organism>
<proteinExistence type="predicted"/>
<comment type="caution">
    <text evidence="4">The sequence shown here is derived from an EMBL/GenBank/DDBJ whole genome shotgun (WGS) entry which is preliminary data.</text>
</comment>
<evidence type="ECO:0000259" key="3">
    <source>
        <dbReference type="PROSITE" id="PS51186"/>
    </source>
</evidence>
<evidence type="ECO:0000313" key="4">
    <source>
        <dbReference type="EMBL" id="PWK80677.1"/>
    </source>
</evidence>
<protein>
    <submittedName>
        <fullName evidence="4">Acetyltransferase (GNAT) family protein</fullName>
    </submittedName>
</protein>
<dbReference type="Pfam" id="PF00583">
    <property type="entry name" value="Acetyltransf_1"/>
    <property type="match status" value="1"/>
</dbReference>
<dbReference type="PANTHER" id="PTHR43877">
    <property type="entry name" value="AMINOALKYLPHOSPHONATE N-ACETYLTRANSFERASE-RELATED-RELATED"/>
    <property type="match status" value="1"/>
</dbReference>
<reference evidence="4 5" key="1">
    <citation type="submission" date="2018-05" db="EMBL/GenBank/DDBJ databases">
        <title>Genomic Encyclopedia of Type Strains, Phase IV (KMG-IV): sequencing the most valuable type-strain genomes for metagenomic binning, comparative biology and taxonomic classification.</title>
        <authorList>
            <person name="Goeker M."/>
        </authorList>
    </citation>
    <scope>NUCLEOTIDE SEQUENCE [LARGE SCALE GENOMIC DNA]</scope>
    <source>
        <strain evidence="4 5">DSM 45480</strain>
    </source>
</reference>
<dbReference type="EMBL" id="QGHB01000023">
    <property type="protein sequence ID" value="PWK80677.1"/>
    <property type="molecule type" value="Genomic_DNA"/>
</dbReference>
<dbReference type="InterPro" id="IPR050832">
    <property type="entry name" value="Bact_Acetyltransf"/>
</dbReference>
<dbReference type="AlphaFoldDB" id="A0A316HK65"/>